<dbReference type="GO" id="GO:0005654">
    <property type="term" value="C:nucleoplasm"/>
    <property type="evidence" value="ECO:0007669"/>
    <property type="project" value="UniProtKB-SubCell"/>
</dbReference>
<feature type="region of interest" description="Disordered" evidence="6">
    <location>
        <begin position="154"/>
        <end position="186"/>
    </location>
</feature>
<comment type="function">
    <text evidence="5">May play a role in ribosome biogenesis.</text>
</comment>
<dbReference type="PANTHER" id="PTHR14211">
    <property type="entry name" value="GLIOMA SUPPRESSOR CANDIDATE REGION GENE 2"/>
    <property type="match status" value="1"/>
</dbReference>
<dbReference type="Pfam" id="PF07767">
    <property type="entry name" value="Nop53"/>
    <property type="match status" value="1"/>
</dbReference>
<evidence type="ECO:0000313" key="8">
    <source>
        <dbReference type="Proteomes" id="UP001165085"/>
    </source>
</evidence>
<dbReference type="PANTHER" id="PTHR14211:SF7">
    <property type="entry name" value="RIBOSOME BIOGENESIS PROTEIN NOP53"/>
    <property type="match status" value="1"/>
</dbReference>
<comment type="caution">
    <text evidence="7">The sequence shown here is derived from an EMBL/GenBank/DDBJ whole genome shotgun (WGS) entry which is preliminary data.</text>
</comment>
<dbReference type="InterPro" id="IPR011687">
    <property type="entry name" value="Nop53/GLTSCR2"/>
</dbReference>
<keyword evidence="8" id="KW-1185">Reference proteome</keyword>
<feature type="compositionally biased region" description="Basic residues" evidence="6">
    <location>
        <begin position="252"/>
        <end position="268"/>
    </location>
</feature>
<protein>
    <recommendedName>
        <fullName evidence="2 5">Ribosome biogenesis protein NOP53</fullName>
    </recommendedName>
</protein>
<sequence length="403" mass="45154">MGKTKKRAASRMKEQRDSEIAAVAADVESQLPAGGAEEALFVLDTEGQGKKRRRRMAATEKKLVSGGIVLSNNVKKQLKAHSKEELQKIAEKGRKSLERKGRQGHAMKKEKPHDLWGENPSDAKKQKPKLVNRGGIVPGTHISEVLRPELTTRTEVEKFRREPKKKKNIVTVAPAHAGQSYNPDFSAHQDMLGMAVAVENRRKEMKEEEKAPVMELSEKTRSILVGPDSESSDSDSDDDLDSAPANKVVRRDGKKTKAQRNREKRHKQLLLEHQKKKESKQLLNQLTELKKNKREVLAAVKESESKKKEINTLKAETDAKPIGVNVDYDDFVKNPKRAKTIPVALSNEVGSMRKTRSPAGAGALHDSVLRLESRSMLERRKVGMGKKKMQGKLKGRNRFQAIL</sequence>
<dbReference type="GO" id="GO:0000027">
    <property type="term" value="P:ribosomal large subunit assembly"/>
    <property type="evidence" value="ECO:0007669"/>
    <property type="project" value="UniProtKB-UniRule"/>
</dbReference>
<dbReference type="GO" id="GO:0005730">
    <property type="term" value="C:nucleolus"/>
    <property type="evidence" value="ECO:0007669"/>
    <property type="project" value="UniProtKB-SubCell"/>
</dbReference>
<feature type="compositionally biased region" description="Acidic residues" evidence="6">
    <location>
        <begin position="230"/>
        <end position="241"/>
    </location>
</feature>
<dbReference type="GO" id="GO:0006364">
    <property type="term" value="P:rRNA processing"/>
    <property type="evidence" value="ECO:0007669"/>
    <property type="project" value="TreeGrafter"/>
</dbReference>
<dbReference type="GO" id="GO:0008097">
    <property type="term" value="F:5S rRNA binding"/>
    <property type="evidence" value="ECO:0007669"/>
    <property type="project" value="TreeGrafter"/>
</dbReference>
<dbReference type="EMBL" id="BRXY01000299">
    <property type="protein sequence ID" value="GMH85090.1"/>
    <property type="molecule type" value="Genomic_DNA"/>
</dbReference>
<evidence type="ECO:0000256" key="3">
    <source>
        <dbReference type="ARBA" id="ARBA00022517"/>
    </source>
</evidence>
<evidence type="ECO:0000256" key="5">
    <source>
        <dbReference type="PIRNR" id="PIRNR017302"/>
    </source>
</evidence>
<dbReference type="AlphaFoldDB" id="A0A9W7BF94"/>
<keyword evidence="4 5" id="KW-0539">Nucleus</keyword>
<comment type="similarity">
    <text evidence="1 5">Belongs to the NOP53 family.</text>
</comment>
<evidence type="ECO:0000256" key="2">
    <source>
        <dbReference type="ARBA" id="ARBA00018339"/>
    </source>
</evidence>
<feature type="region of interest" description="Disordered" evidence="6">
    <location>
        <begin position="76"/>
        <end position="139"/>
    </location>
</feature>
<keyword evidence="3 5" id="KW-0690">Ribosome biogenesis</keyword>
<feature type="region of interest" description="Disordered" evidence="6">
    <location>
        <begin position="202"/>
        <end position="278"/>
    </location>
</feature>
<comment type="subcellular location">
    <subcellularLocation>
        <location evidence="5">Nucleus</location>
        <location evidence="5">Nucleolus</location>
    </subcellularLocation>
    <subcellularLocation>
        <location evidence="5">Nucleus</location>
        <location evidence="5">Nucleoplasm</location>
    </subcellularLocation>
</comment>
<evidence type="ECO:0000256" key="4">
    <source>
        <dbReference type="ARBA" id="ARBA00023242"/>
    </source>
</evidence>
<organism evidence="7 8">
    <name type="scientific">Triparma strigata</name>
    <dbReference type="NCBI Taxonomy" id="1606541"/>
    <lineage>
        <taxon>Eukaryota</taxon>
        <taxon>Sar</taxon>
        <taxon>Stramenopiles</taxon>
        <taxon>Ochrophyta</taxon>
        <taxon>Bolidophyceae</taxon>
        <taxon>Parmales</taxon>
        <taxon>Triparmaceae</taxon>
        <taxon>Triparma</taxon>
    </lineage>
</organism>
<proteinExistence type="inferred from homology"/>
<accession>A0A9W7BF94</accession>
<evidence type="ECO:0000313" key="7">
    <source>
        <dbReference type="EMBL" id="GMH85090.1"/>
    </source>
</evidence>
<dbReference type="PIRSF" id="PIRSF017302">
    <property type="entry name" value="Gltscr2"/>
    <property type="match status" value="1"/>
</dbReference>
<feature type="compositionally biased region" description="Basic and acidic residues" evidence="6">
    <location>
        <begin position="202"/>
        <end position="221"/>
    </location>
</feature>
<dbReference type="Proteomes" id="UP001165085">
    <property type="component" value="Unassembled WGS sequence"/>
</dbReference>
<name>A0A9W7BF94_9STRA</name>
<dbReference type="OrthoDB" id="5072at2759"/>
<evidence type="ECO:0000256" key="6">
    <source>
        <dbReference type="SAM" id="MobiDB-lite"/>
    </source>
</evidence>
<feature type="compositionally biased region" description="Basic and acidic residues" evidence="6">
    <location>
        <begin position="81"/>
        <end position="125"/>
    </location>
</feature>
<gene>
    <name evidence="7" type="ORF">TrST_g2755</name>
</gene>
<reference evidence="8" key="1">
    <citation type="journal article" date="2023" name="Commun. Biol.">
        <title>Genome analysis of Parmales, the sister group of diatoms, reveals the evolutionary specialization of diatoms from phago-mixotrophs to photoautotrophs.</title>
        <authorList>
            <person name="Ban H."/>
            <person name="Sato S."/>
            <person name="Yoshikawa S."/>
            <person name="Yamada K."/>
            <person name="Nakamura Y."/>
            <person name="Ichinomiya M."/>
            <person name="Sato N."/>
            <person name="Blanc-Mathieu R."/>
            <person name="Endo H."/>
            <person name="Kuwata A."/>
            <person name="Ogata H."/>
        </authorList>
    </citation>
    <scope>NUCLEOTIDE SEQUENCE [LARGE SCALE GENOMIC DNA]</scope>
    <source>
        <strain evidence="8">NIES 3701</strain>
    </source>
</reference>
<evidence type="ECO:0000256" key="1">
    <source>
        <dbReference type="ARBA" id="ARBA00008838"/>
    </source>
</evidence>